<evidence type="ECO:0000256" key="1">
    <source>
        <dbReference type="ARBA" id="ARBA00004496"/>
    </source>
</evidence>
<keyword evidence="7 9" id="KW-0704">Schiff base</keyword>
<dbReference type="InterPro" id="IPR018225">
    <property type="entry name" value="Transaldolase_AS"/>
</dbReference>
<feature type="active site" description="Schiff-base intermediate with substrate" evidence="9">
    <location>
        <position position="83"/>
    </location>
</feature>
<dbReference type="RefSeq" id="WP_063245032.1">
    <property type="nucleotide sequence ID" value="NZ_CP168967.1"/>
</dbReference>
<keyword evidence="5 9" id="KW-0808">Transferase</keyword>
<keyword evidence="4 9" id="KW-0963">Cytoplasm</keyword>
<dbReference type="GO" id="GO:0005975">
    <property type="term" value="P:carbohydrate metabolic process"/>
    <property type="evidence" value="ECO:0007669"/>
    <property type="project" value="InterPro"/>
</dbReference>
<comment type="caution">
    <text evidence="10">The sequence shown here is derived from an EMBL/GenBank/DDBJ whole genome shotgun (WGS) entry which is preliminary data.</text>
</comment>
<evidence type="ECO:0000256" key="5">
    <source>
        <dbReference type="ARBA" id="ARBA00022679"/>
    </source>
</evidence>
<dbReference type="EC" id="2.2.1.2" evidence="9"/>
<protein>
    <recommendedName>
        <fullName evidence="9">Probable transaldolase</fullName>
        <ecNumber evidence="9">2.2.1.2</ecNumber>
    </recommendedName>
</protein>
<dbReference type="PROSITE" id="PS00958">
    <property type="entry name" value="TRANSALDOLASE_2"/>
    <property type="match status" value="1"/>
</dbReference>
<proteinExistence type="inferred from homology"/>
<evidence type="ECO:0000256" key="3">
    <source>
        <dbReference type="ARBA" id="ARBA00005740"/>
    </source>
</evidence>
<dbReference type="InterPro" id="IPR001585">
    <property type="entry name" value="TAL/FSA"/>
</dbReference>
<dbReference type="GO" id="GO:0004801">
    <property type="term" value="F:transaldolase activity"/>
    <property type="evidence" value="ECO:0007669"/>
    <property type="project" value="UniProtKB-UniRule"/>
</dbReference>
<comment type="function">
    <text evidence="9">Transaldolase is important for the balance of metabolites in the pentose-phosphate pathway.</text>
</comment>
<dbReference type="OrthoDB" id="5291398at2"/>
<dbReference type="GO" id="GO:0006098">
    <property type="term" value="P:pentose-phosphate shunt"/>
    <property type="evidence" value="ECO:0007669"/>
    <property type="project" value="UniProtKB-UniRule"/>
</dbReference>
<sequence length="215" mass="23636">MKFFIDTAEIEEIKQANLRGWVDGVTTNPSLIAKSGKPFHDVIKEICKEVSGPVSAEVISLQAEEMFREGKELAKLASNIVVKIPMTEDGMIAVKKLTAEGIKTNVTLVFSPMQALLAAKAGATMVSPFVGRLDDIGQEGLAMVNQVIQIYQNYDFATEVLVASVRSPMHIQLAAEMGADIATIPYKVMQQMTHHPLTDKGIKLFMDDWNKAQKK</sequence>
<dbReference type="SUPFAM" id="SSF51569">
    <property type="entry name" value="Aldolase"/>
    <property type="match status" value="1"/>
</dbReference>
<dbReference type="GO" id="GO:0042182">
    <property type="term" value="P:ketone catabolic process"/>
    <property type="evidence" value="ECO:0007669"/>
    <property type="project" value="UniProtKB-ARBA"/>
</dbReference>
<evidence type="ECO:0000313" key="11">
    <source>
        <dbReference type="Proteomes" id="UP000075391"/>
    </source>
</evidence>
<dbReference type="AlphaFoldDB" id="A0A150WCJ2"/>
<comment type="similarity">
    <text evidence="3 9">Belongs to the transaldolase family. Type 3B subfamily.</text>
</comment>
<dbReference type="HAMAP" id="MF_00494">
    <property type="entry name" value="Transaldolase_3b"/>
    <property type="match status" value="1"/>
</dbReference>
<evidence type="ECO:0000313" key="10">
    <source>
        <dbReference type="EMBL" id="KYG60784.1"/>
    </source>
</evidence>
<dbReference type="FunFam" id="3.20.20.70:FF:000018">
    <property type="entry name" value="Probable transaldolase"/>
    <property type="match status" value="1"/>
</dbReference>
<evidence type="ECO:0000256" key="2">
    <source>
        <dbReference type="ARBA" id="ARBA00004857"/>
    </source>
</evidence>
<evidence type="ECO:0000256" key="7">
    <source>
        <dbReference type="ARBA" id="ARBA00023270"/>
    </source>
</evidence>
<dbReference type="Pfam" id="PF00923">
    <property type="entry name" value="TAL_FSA"/>
    <property type="match status" value="1"/>
</dbReference>
<keyword evidence="6 9" id="KW-0570">Pentose shunt</keyword>
<dbReference type="Gene3D" id="3.20.20.70">
    <property type="entry name" value="Aldolase class I"/>
    <property type="match status" value="1"/>
</dbReference>
<dbReference type="GO" id="GO:0005737">
    <property type="term" value="C:cytoplasm"/>
    <property type="evidence" value="ECO:0007669"/>
    <property type="project" value="UniProtKB-SubCell"/>
</dbReference>
<dbReference type="Proteomes" id="UP000075391">
    <property type="component" value="Unassembled WGS sequence"/>
</dbReference>
<dbReference type="InterPro" id="IPR022999">
    <property type="entry name" value="Transaldolase_3B"/>
</dbReference>
<gene>
    <name evidence="9" type="primary">tal</name>
    <name evidence="10" type="ORF">AZI85_12410</name>
</gene>
<dbReference type="EMBL" id="LUKF01000019">
    <property type="protein sequence ID" value="KYG60784.1"/>
    <property type="molecule type" value="Genomic_DNA"/>
</dbReference>
<accession>A0A150WCJ2</accession>
<evidence type="ECO:0000256" key="8">
    <source>
        <dbReference type="ARBA" id="ARBA00048810"/>
    </source>
</evidence>
<comment type="subcellular location">
    <subcellularLocation>
        <location evidence="1 9">Cytoplasm</location>
    </subcellularLocation>
</comment>
<name>A0A150WCJ2_BDEBC</name>
<organism evidence="10 11">
    <name type="scientific">Bdellovibrio bacteriovorus</name>
    <dbReference type="NCBI Taxonomy" id="959"/>
    <lineage>
        <taxon>Bacteria</taxon>
        <taxon>Pseudomonadati</taxon>
        <taxon>Bdellovibrionota</taxon>
        <taxon>Bdellovibrionia</taxon>
        <taxon>Bdellovibrionales</taxon>
        <taxon>Pseudobdellovibrionaceae</taxon>
        <taxon>Bdellovibrio</taxon>
    </lineage>
</organism>
<comment type="catalytic activity">
    <reaction evidence="8 9">
        <text>D-sedoheptulose 7-phosphate + D-glyceraldehyde 3-phosphate = D-erythrose 4-phosphate + beta-D-fructose 6-phosphate</text>
        <dbReference type="Rhea" id="RHEA:17053"/>
        <dbReference type="ChEBI" id="CHEBI:16897"/>
        <dbReference type="ChEBI" id="CHEBI:57483"/>
        <dbReference type="ChEBI" id="CHEBI:57634"/>
        <dbReference type="ChEBI" id="CHEBI:59776"/>
        <dbReference type="EC" id="2.2.1.2"/>
    </reaction>
</comment>
<dbReference type="GO" id="GO:0016832">
    <property type="term" value="F:aldehyde-lyase activity"/>
    <property type="evidence" value="ECO:0007669"/>
    <property type="project" value="InterPro"/>
</dbReference>
<evidence type="ECO:0000256" key="4">
    <source>
        <dbReference type="ARBA" id="ARBA00022490"/>
    </source>
</evidence>
<dbReference type="InterPro" id="IPR013785">
    <property type="entry name" value="Aldolase_TIM"/>
</dbReference>
<dbReference type="InterPro" id="IPR033919">
    <property type="entry name" value="TSA/FSA_arc/bac"/>
</dbReference>
<dbReference type="UniPathway" id="UPA00115">
    <property type="reaction ID" value="UER00414"/>
</dbReference>
<evidence type="ECO:0000256" key="9">
    <source>
        <dbReference type="HAMAP-Rule" id="MF_00494"/>
    </source>
</evidence>
<dbReference type="PANTHER" id="PTHR10683:SF40">
    <property type="entry name" value="FRUCTOSE-6-PHOSPHATE ALDOLASE 1-RELATED"/>
    <property type="match status" value="1"/>
</dbReference>
<reference evidence="10 11" key="1">
    <citation type="submission" date="2016-03" db="EMBL/GenBank/DDBJ databases">
        <authorList>
            <person name="Ploux O."/>
        </authorList>
    </citation>
    <scope>NUCLEOTIDE SEQUENCE [LARGE SCALE GENOMIC DNA]</scope>
    <source>
        <strain evidence="10 11">BER2</strain>
    </source>
</reference>
<dbReference type="NCBIfam" id="TIGR00875">
    <property type="entry name" value="fsa_talC_mipB"/>
    <property type="match status" value="1"/>
</dbReference>
<evidence type="ECO:0000256" key="6">
    <source>
        <dbReference type="ARBA" id="ARBA00023126"/>
    </source>
</evidence>
<dbReference type="PROSITE" id="PS01054">
    <property type="entry name" value="TRANSALDOLASE_1"/>
    <property type="match status" value="1"/>
</dbReference>
<dbReference type="InterPro" id="IPR004731">
    <property type="entry name" value="Transaldolase_3B/F6P_aldolase"/>
</dbReference>
<dbReference type="PANTHER" id="PTHR10683">
    <property type="entry name" value="TRANSALDOLASE"/>
    <property type="match status" value="1"/>
</dbReference>
<dbReference type="CDD" id="cd00956">
    <property type="entry name" value="Transaldolase_FSA"/>
    <property type="match status" value="1"/>
</dbReference>
<comment type="pathway">
    <text evidence="2 9">Carbohydrate degradation; pentose phosphate pathway; D-glyceraldehyde 3-phosphate and beta-D-fructose 6-phosphate from D-ribose 5-phosphate and D-xylulose 5-phosphate (non-oxidative stage): step 2/3.</text>
</comment>